<keyword evidence="3 6" id="KW-0812">Transmembrane</keyword>
<dbReference type="Proteomes" id="UP000032680">
    <property type="component" value="Unassembled WGS sequence"/>
</dbReference>
<dbReference type="InterPro" id="IPR058713">
    <property type="entry name" value="DMF_alpha_dom"/>
</dbReference>
<dbReference type="GO" id="GO:0005886">
    <property type="term" value="C:plasma membrane"/>
    <property type="evidence" value="ECO:0007669"/>
    <property type="project" value="UniProtKB-SubCell"/>
</dbReference>
<organism evidence="8 9">
    <name type="scientific">Acidisphaera rubrifaciens HS-AP3</name>
    <dbReference type="NCBI Taxonomy" id="1231350"/>
    <lineage>
        <taxon>Bacteria</taxon>
        <taxon>Pseudomonadati</taxon>
        <taxon>Pseudomonadota</taxon>
        <taxon>Alphaproteobacteria</taxon>
        <taxon>Acetobacterales</taxon>
        <taxon>Acetobacteraceae</taxon>
        <taxon>Acidisphaera</taxon>
    </lineage>
</organism>
<accession>A0A0D6P3Q8</accession>
<feature type="transmembrane region" description="Helical" evidence="6">
    <location>
        <begin position="71"/>
        <end position="88"/>
    </location>
</feature>
<evidence type="ECO:0000256" key="2">
    <source>
        <dbReference type="ARBA" id="ARBA00022475"/>
    </source>
</evidence>
<keyword evidence="2" id="KW-1003">Cell membrane</keyword>
<dbReference type="Pfam" id="PF02653">
    <property type="entry name" value="BPD_transp_2"/>
    <property type="match status" value="1"/>
</dbReference>
<name>A0A0D6P3Q8_9PROT</name>
<evidence type="ECO:0000259" key="7">
    <source>
        <dbReference type="Pfam" id="PF26354"/>
    </source>
</evidence>
<dbReference type="InterPro" id="IPR001851">
    <property type="entry name" value="ABC_transp_permease"/>
</dbReference>
<feature type="transmembrane region" description="Helical" evidence="6">
    <location>
        <begin position="347"/>
        <end position="367"/>
    </location>
</feature>
<feature type="transmembrane region" description="Helical" evidence="6">
    <location>
        <begin position="94"/>
        <end position="111"/>
    </location>
</feature>
<dbReference type="EMBL" id="BANB01000088">
    <property type="protein sequence ID" value="GAN76395.1"/>
    <property type="molecule type" value="Genomic_DNA"/>
</dbReference>
<evidence type="ECO:0000256" key="6">
    <source>
        <dbReference type="SAM" id="Phobius"/>
    </source>
</evidence>
<feature type="transmembrane region" description="Helical" evidence="6">
    <location>
        <begin position="221"/>
        <end position="240"/>
    </location>
</feature>
<dbReference type="RefSeq" id="WP_048860194.1">
    <property type="nucleotide sequence ID" value="NZ_BANB01000088.1"/>
</dbReference>
<feature type="domain" description="N,N-dimethylformamidase alpha subunit" evidence="7">
    <location>
        <begin position="408"/>
        <end position="511"/>
    </location>
</feature>
<proteinExistence type="predicted"/>
<dbReference type="OrthoDB" id="7068805at2"/>
<gene>
    <name evidence="8" type="ORF">Asru_0088_18</name>
</gene>
<evidence type="ECO:0000313" key="9">
    <source>
        <dbReference type="Proteomes" id="UP000032680"/>
    </source>
</evidence>
<dbReference type="GO" id="GO:0015658">
    <property type="term" value="F:branched-chain amino acid transmembrane transporter activity"/>
    <property type="evidence" value="ECO:0007669"/>
    <property type="project" value="InterPro"/>
</dbReference>
<evidence type="ECO:0000256" key="4">
    <source>
        <dbReference type="ARBA" id="ARBA00022989"/>
    </source>
</evidence>
<evidence type="ECO:0000256" key="3">
    <source>
        <dbReference type="ARBA" id="ARBA00022692"/>
    </source>
</evidence>
<evidence type="ECO:0000256" key="1">
    <source>
        <dbReference type="ARBA" id="ARBA00004651"/>
    </source>
</evidence>
<feature type="transmembrane region" description="Helical" evidence="6">
    <location>
        <begin position="144"/>
        <end position="164"/>
    </location>
</feature>
<comment type="caution">
    <text evidence="8">The sequence shown here is derived from an EMBL/GenBank/DDBJ whole genome shotgun (WGS) entry which is preliminary data.</text>
</comment>
<evidence type="ECO:0000313" key="8">
    <source>
        <dbReference type="EMBL" id="GAN76395.1"/>
    </source>
</evidence>
<dbReference type="AlphaFoldDB" id="A0A0D6P3Q8"/>
<dbReference type="PANTHER" id="PTHR30482:SF10">
    <property type="entry name" value="HIGH-AFFINITY BRANCHED-CHAIN AMINO ACID TRANSPORT PROTEIN BRAE"/>
    <property type="match status" value="1"/>
</dbReference>
<protein>
    <submittedName>
        <fullName evidence="8">Innermembrane translocator</fullName>
    </submittedName>
</protein>
<feature type="transmembrane region" description="Helical" evidence="6">
    <location>
        <begin position="118"/>
        <end position="138"/>
    </location>
</feature>
<keyword evidence="5 6" id="KW-0472">Membrane</keyword>
<reference evidence="8 9" key="1">
    <citation type="submission" date="2012-11" db="EMBL/GenBank/DDBJ databases">
        <title>Whole genome sequence of Acidisphaera rubrifaciens HS-AP3.</title>
        <authorList>
            <person name="Azuma Y."/>
            <person name="Higashiura N."/>
            <person name="Hirakawa H."/>
            <person name="Matsushita K."/>
        </authorList>
    </citation>
    <scope>NUCLEOTIDE SEQUENCE [LARGE SCALE GENOMIC DNA]</scope>
    <source>
        <strain evidence="8 9">HS-AP3</strain>
    </source>
</reference>
<comment type="subcellular location">
    <subcellularLocation>
        <location evidence="1">Cell membrane</location>
        <topology evidence="1">Multi-pass membrane protein</topology>
    </subcellularLocation>
</comment>
<dbReference type="Pfam" id="PF26354">
    <property type="entry name" value="DMF_alpha"/>
    <property type="match status" value="1"/>
</dbReference>
<dbReference type="CDD" id="cd06581">
    <property type="entry name" value="TM_PBP1_LivM_like"/>
    <property type="match status" value="1"/>
</dbReference>
<sequence>MRDQPGLIDTEDAPRRLVGRRIYYRKLRTAGADRWRRLRYPFTRRTPLLLDSAFNPRTLVAERTIVDKRPLYWLAFFAVLAAAGPLAGDTLLGAATIFGIYAAINVIWLLVIGTAGIFSLATLAVVGTAAYGAAYMSIHAGLPWWGMIAVGPVFGLLFGVVIAIPATRIDGFYYALLTLGLTELCRVYVVQSQALGSATNGLYGADGILPDGASLRAQLVVSYYGAVVLLIAALALFRLVNGQRLGRLLRASPERREAFAQALGVDYRTARIKVFLISSAALGVVGGFYAVNFRGASPSLFSMDSLLLLLAMVVIGGIGRPEGAVLGTAIVVAIDRLLIGLGPLRLILVGLIMIGTVLFLHNGLVGIKQQFRNWRDRKRSEHRAKRDIRGGEYMPEEATEVRDKQLIAFRRFQRGVRESLKPLITDDLIEAHRRAPCGPHDDRLSRVLNYFRRASVVDKYAILAVRPFAEYRLVALSGQRGVPPRLIDDRSFATEEEAIHAVFLRRVQDLLES</sequence>
<dbReference type="PANTHER" id="PTHR30482">
    <property type="entry name" value="HIGH-AFFINITY BRANCHED-CHAIN AMINO ACID TRANSPORT SYSTEM PERMEASE"/>
    <property type="match status" value="1"/>
</dbReference>
<dbReference type="InterPro" id="IPR043428">
    <property type="entry name" value="LivM-like"/>
</dbReference>
<evidence type="ECO:0000256" key="5">
    <source>
        <dbReference type="ARBA" id="ARBA00023136"/>
    </source>
</evidence>
<feature type="transmembrane region" description="Helical" evidence="6">
    <location>
        <begin position="274"/>
        <end position="293"/>
    </location>
</feature>
<keyword evidence="4 6" id="KW-1133">Transmembrane helix</keyword>
<feature type="transmembrane region" description="Helical" evidence="6">
    <location>
        <begin position="171"/>
        <end position="189"/>
    </location>
</feature>
<keyword evidence="9" id="KW-1185">Reference proteome</keyword>